<dbReference type="SUPFAM" id="SSF55469">
    <property type="entry name" value="FMN-dependent nitroreductase-like"/>
    <property type="match status" value="1"/>
</dbReference>
<dbReference type="GO" id="GO:0046857">
    <property type="term" value="F:oxidoreductase activity, acting on other nitrogenous compounds as donors, with NAD or NADP as acceptor"/>
    <property type="evidence" value="ECO:0007669"/>
    <property type="project" value="TreeGrafter"/>
</dbReference>
<proteinExistence type="predicted"/>
<comment type="caution">
    <text evidence="3">The sequence shown here is derived from an EMBL/GenBank/DDBJ whole genome shotgun (WGS) entry which is preliminary data.</text>
</comment>
<name>A0A7X2PBE8_9SPIO</name>
<dbReference type="Gene3D" id="3.40.109.10">
    <property type="entry name" value="NADH Oxidase"/>
    <property type="match status" value="1"/>
</dbReference>
<dbReference type="Proteomes" id="UP000460549">
    <property type="component" value="Unassembled WGS sequence"/>
</dbReference>
<sequence>MSNVNTILRHRFACKKYKSTMLSREVIDEILEAGRLSPTSFGLEPWTFHVCKSENLLSSCFYQESMKSAPITVVITTKRGHFFDPMSEFIKKRAIRFPSTLDEFIDDYKGYYEFLRDNNSLDSWSRSQSYIACANMMTRAAELGVQSCAIEGYDNDKVISALKLDKDDEEVGIVIAFGYPDEEERERIRISAEEAFVYHL</sequence>
<organism evidence="3 4">
    <name type="scientific">Bullifex porci</name>
    <dbReference type="NCBI Taxonomy" id="2606638"/>
    <lineage>
        <taxon>Bacteria</taxon>
        <taxon>Pseudomonadati</taxon>
        <taxon>Spirochaetota</taxon>
        <taxon>Spirochaetia</taxon>
        <taxon>Spirochaetales</taxon>
        <taxon>Spirochaetaceae</taxon>
        <taxon>Bullifex</taxon>
    </lineage>
</organism>
<evidence type="ECO:0000313" key="4">
    <source>
        <dbReference type="Proteomes" id="UP000460549"/>
    </source>
</evidence>
<dbReference type="InterPro" id="IPR000415">
    <property type="entry name" value="Nitroreductase-like"/>
</dbReference>
<dbReference type="GO" id="GO:0046256">
    <property type="term" value="P:2,4,6-trinitrotoluene catabolic process"/>
    <property type="evidence" value="ECO:0007669"/>
    <property type="project" value="TreeGrafter"/>
</dbReference>
<evidence type="ECO:0000259" key="2">
    <source>
        <dbReference type="Pfam" id="PF00881"/>
    </source>
</evidence>
<evidence type="ECO:0000313" key="3">
    <source>
        <dbReference type="EMBL" id="MSU05275.1"/>
    </source>
</evidence>
<dbReference type="EMBL" id="VUNN01000001">
    <property type="protein sequence ID" value="MSU05275.1"/>
    <property type="molecule type" value="Genomic_DNA"/>
</dbReference>
<accession>A0A7X2PBE8</accession>
<reference evidence="3 4" key="1">
    <citation type="submission" date="2019-08" db="EMBL/GenBank/DDBJ databases">
        <title>In-depth cultivation of the pig gut microbiome towards novel bacterial diversity and tailored functional studies.</title>
        <authorList>
            <person name="Wylensek D."/>
            <person name="Hitch T.C.A."/>
            <person name="Clavel T."/>
        </authorList>
    </citation>
    <scope>NUCLEOTIDE SEQUENCE [LARGE SCALE GENOMIC DNA]</scope>
    <source>
        <strain evidence="3 4">NM-380-WT-3C1</strain>
    </source>
</reference>
<feature type="domain" description="Nitroreductase" evidence="2">
    <location>
        <begin position="8"/>
        <end position="179"/>
    </location>
</feature>
<keyword evidence="4" id="KW-1185">Reference proteome</keyword>
<dbReference type="AlphaFoldDB" id="A0A7X2PBE8"/>
<dbReference type="InterPro" id="IPR029479">
    <property type="entry name" value="Nitroreductase"/>
</dbReference>
<dbReference type="RefSeq" id="WP_154424176.1">
    <property type="nucleotide sequence ID" value="NZ_VUNN01000001.1"/>
</dbReference>
<evidence type="ECO:0000256" key="1">
    <source>
        <dbReference type="ARBA" id="ARBA00023027"/>
    </source>
</evidence>
<gene>
    <name evidence="3" type="ORF">FYJ80_00540</name>
</gene>
<dbReference type="PANTHER" id="PTHR23026:SF125">
    <property type="entry name" value="OXYGEN-INSENSITIVE NAD(P)H NITROREDUCTASE"/>
    <property type="match status" value="1"/>
</dbReference>
<dbReference type="PANTHER" id="PTHR23026">
    <property type="entry name" value="NADPH NITROREDUCTASE"/>
    <property type="match status" value="1"/>
</dbReference>
<dbReference type="InterPro" id="IPR050627">
    <property type="entry name" value="Nitroreductase/BluB"/>
</dbReference>
<dbReference type="GO" id="GO:0005829">
    <property type="term" value="C:cytosol"/>
    <property type="evidence" value="ECO:0007669"/>
    <property type="project" value="TreeGrafter"/>
</dbReference>
<keyword evidence="1" id="KW-0520">NAD</keyword>
<dbReference type="Pfam" id="PF00881">
    <property type="entry name" value="Nitroreductase"/>
    <property type="match status" value="1"/>
</dbReference>
<protein>
    <submittedName>
        <fullName evidence="3">NAD(P)H-dependent oxidoreductase</fullName>
    </submittedName>
</protein>